<evidence type="ECO:0000313" key="8">
    <source>
        <dbReference type="Proteomes" id="UP000028922"/>
    </source>
</evidence>
<dbReference type="STRING" id="1527444.ucyna2_01119"/>
<dbReference type="AlphaFoldDB" id="A0A086CFT8"/>
<evidence type="ECO:0000256" key="1">
    <source>
        <dbReference type="ARBA" id="ARBA00004141"/>
    </source>
</evidence>
<keyword evidence="3 5" id="KW-1133">Transmembrane helix</keyword>
<comment type="caution">
    <text evidence="7">The sequence shown here is derived from an EMBL/GenBank/DDBJ whole genome shotgun (WGS) entry which is preliminary data.</text>
</comment>
<protein>
    <recommendedName>
        <fullName evidence="6">RDD domain-containing protein</fullName>
    </recommendedName>
</protein>
<proteinExistence type="predicted"/>
<comment type="subcellular location">
    <subcellularLocation>
        <location evidence="1">Membrane</location>
        <topology evidence="1">Multi-pass membrane protein</topology>
    </subcellularLocation>
</comment>
<keyword evidence="2 5" id="KW-0812">Transmembrane</keyword>
<sequence>MSSKHSSLVHNHFSKAPFNRRIYAFLLDFITIWFLSSFFKGILQNTIFIFIWLILKVIVVFKNKGQSLGNWAFDLKITSVRCGRIPRLDEIFKREITLGLLALLAILGFSINLNNGLSMLLLITPLIVDFSAALGSQKRYSQTLHDMISNTILIQAQRGFSLDLRIKKIFKIIHKKYLKSLR</sequence>
<reference evidence="7 8" key="1">
    <citation type="submission" date="2014-08" db="EMBL/GenBank/DDBJ databases">
        <title>Comparative genomics reveals surprising divergence of two closely related strains of uncultivated UCYN-A cyanobacteria.</title>
        <authorList>
            <person name="Bombar D."/>
            <person name="Heller P."/>
            <person name="Sanchez-Baracaldo P."/>
            <person name="Carter B.J."/>
            <person name="Zert J.P."/>
        </authorList>
    </citation>
    <scope>NUCLEOTIDE SEQUENCE [LARGE SCALE GENOMIC DNA]</scope>
</reference>
<dbReference type="GO" id="GO:0016020">
    <property type="term" value="C:membrane"/>
    <property type="evidence" value="ECO:0007669"/>
    <property type="project" value="UniProtKB-SubCell"/>
</dbReference>
<dbReference type="eggNOG" id="COG1714">
    <property type="taxonomic scope" value="Bacteria"/>
</dbReference>
<evidence type="ECO:0000313" key="7">
    <source>
        <dbReference type="EMBL" id="KFF41052.1"/>
    </source>
</evidence>
<accession>A0A086CFT8</accession>
<evidence type="ECO:0000256" key="5">
    <source>
        <dbReference type="SAM" id="Phobius"/>
    </source>
</evidence>
<feature type="transmembrane region" description="Helical" evidence="5">
    <location>
        <begin position="45"/>
        <end position="61"/>
    </location>
</feature>
<dbReference type="EMBL" id="JPSP01000015">
    <property type="protein sequence ID" value="KFF41052.1"/>
    <property type="molecule type" value="Genomic_DNA"/>
</dbReference>
<evidence type="ECO:0000256" key="4">
    <source>
        <dbReference type="ARBA" id="ARBA00023136"/>
    </source>
</evidence>
<organism evidence="7 8">
    <name type="scientific">Candidatus Atelocyanobacterium thalassa isolate SIO64986</name>
    <dbReference type="NCBI Taxonomy" id="1527444"/>
    <lineage>
        <taxon>Bacteria</taxon>
        <taxon>Bacillati</taxon>
        <taxon>Cyanobacteriota</taxon>
        <taxon>Cyanophyceae</taxon>
        <taxon>Oscillatoriophycideae</taxon>
        <taxon>Chroococcales</taxon>
        <taxon>Aphanothecaceae</taxon>
        <taxon>Candidatus Atelocyanobacterium</taxon>
        <taxon>Candidatus Atelocyanobacterium thalassae</taxon>
    </lineage>
</organism>
<dbReference type="Pfam" id="PF06271">
    <property type="entry name" value="RDD"/>
    <property type="match status" value="1"/>
</dbReference>
<dbReference type="InterPro" id="IPR010432">
    <property type="entry name" value="RDD"/>
</dbReference>
<name>A0A086CFT8_9CHRO</name>
<feature type="transmembrane region" description="Helical" evidence="5">
    <location>
        <begin position="21"/>
        <end position="39"/>
    </location>
</feature>
<evidence type="ECO:0000256" key="3">
    <source>
        <dbReference type="ARBA" id="ARBA00022989"/>
    </source>
</evidence>
<evidence type="ECO:0000256" key="2">
    <source>
        <dbReference type="ARBA" id="ARBA00022692"/>
    </source>
</evidence>
<feature type="domain" description="RDD" evidence="6">
    <location>
        <begin position="16"/>
        <end position="150"/>
    </location>
</feature>
<evidence type="ECO:0000259" key="6">
    <source>
        <dbReference type="Pfam" id="PF06271"/>
    </source>
</evidence>
<dbReference type="Proteomes" id="UP000028922">
    <property type="component" value="Unassembled WGS sequence"/>
</dbReference>
<keyword evidence="4 5" id="KW-0472">Membrane</keyword>
<gene>
    <name evidence="7" type="ORF">ucyna2_01119</name>
</gene>